<gene>
    <name evidence="4" type="ORF">MA16_Dca021482</name>
</gene>
<dbReference type="Gene3D" id="1.10.238.10">
    <property type="entry name" value="EF-hand"/>
    <property type="match status" value="1"/>
</dbReference>
<dbReference type="InterPro" id="IPR018247">
    <property type="entry name" value="EF_Hand_1_Ca_BS"/>
</dbReference>
<organism evidence="4 5">
    <name type="scientific">Dendrobium catenatum</name>
    <dbReference type="NCBI Taxonomy" id="906689"/>
    <lineage>
        <taxon>Eukaryota</taxon>
        <taxon>Viridiplantae</taxon>
        <taxon>Streptophyta</taxon>
        <taxon>Embryophyta</taxon>
        <taxon>Tracheophyta</taxon>
        <taxon>Spermatophyta</taxon>
        <taxon>Magnoliopsida</taxon>
        <taxon>Liliopsida</taxon>
        <taxon>Asparagales</taxon>
        <taxon>Orchidaceae</taxon>
        <taxon>Epidendroideae</taxon>
        <taxon>Malaxideae</taxon>
        <taxon>Dendrobiinae</taxon>
        <taxon>Dendrobium</taxon>
    </lineage>
</organism>
<dbReference type="Pfam" id="PF13405">
    <property type="entry name" value="EF-hand_6"/>
    <property type="match status" value="1"/>
</dbReference>
<sequence>MRRRRRKEGEEKRKMIGWKKLLLNYRRNSAWLPQDTGILFDFHSNAEILPDFHKMLEFYLTSTLTLEFRPTSTVTPKLYLLVAVPDNDDEAFVRHLFGPYLLVTLVVTNLYGLLLWLVLVHGLLPPMNGPSLAWAWVCVASFLSPLGARPFYGSEFLQEQFKQWLKSLDKNSDGRISKQELREALRSTGQRFARWKAWRAIKNADLNRNNFIDGNSEIEKLMSIAAKWWIVAGNDDKR</sequence>
<dbReference type="Proteomes" id="UP000233837">
    <property type="component" value="Unassembled WGS sequence"/>
</dbReference>
<dbReference type="AlphaFoldDB" id="A0A2I0WZ81"/>
<dbReference type="EMBL" id="KZ502305">
    <property type="protein sequence ID" value="PKU80963.1"/>
    <property type="molecule type" value="Genomic_DNA"/>
</dbReference>
<dbReference type="GO" id="GO:0005509">
    <property type="term" value="F:calcium ion binding"/>
    <property type="evidence" value="ECO:0007669"/>
    <property type="project" value="InterPro"/>
</dbReference>
<dbReference type="CDD" id="cd00051">
    <property type="entry name" value="EFh"/>
    <property type="match status" value="1"/>
</dbReference>
<dbReference type="SMART" id="SM00054">
    <property type="entry name" value="EFh"/>
    <property type="match status" value="1"/>
</dbReference>
<feature type="transmembrane region" description="Helical" evidence="2">
    <location>
        <begin position="100"/>
        <end position="119"/>
    </location>
</feature>
<accession>A0A2I0WZ81</accession>
<dbReference type="InterPro" id="IPR002048">
    <property type="entry name" value="EF_hand_dom"/>
</dbReference>
<keyword evidence="2" id="KW-1133">Transmembrane helix</keyword>
<keyword evidence="1" id="KW-0106">Calcium</keyword>
<reference evidence="4 5" key="1">
    <citation type="journal article" date="2016" name="Sci. Rep.">
        <title>The Dendrobium catenatum Lindl. genome sequence provides insights into polysaccharide synthase, floral development and adaptive evolution.</title>
        <authorList>
            <person name="Zhang G.Q."/>
            <person name="Xu Q."/>
            <person name="Bian C."/>
            <person name="Tsai W.C."/>
            <person name="Yeh C.M."/>
            <person name="Liu K.W."/>
            <person name="Yoshida K."/>
            <person name="Zhang L.S."/>
            <person name="Chang S.B."/>
            <person name="Chen F."/>
            <person name="Shi Y."/>
            <person name="Su Y.Y."/>
            <person name="Zhang Y.Q."/>
            <person name="Chen L.J."/>
            <person name="Yin Y."/>
            <person name="Lin M."/>
            <person name="Huang H."/>
            <person name="Deng H."/>
            <person name="Wang Z.W."/>
            <person name="Zhu S.L."/>
            <person name="Zhao X."/>
            <person name="Deng C."/>
            <person name="Niu S.C."/>
            <person name="Huang J."/>
            <person name="Wang M."/>
            <person name="Liu G.H."/>
            <person name="Yang H.J."/>
            <person name="Xiao X.J."/>
            <person name="Hsiao Y.Y."/>
            <person name="Wu W.L."/>
            <person name="Chen Y.Y."/>
            <person name="Mitsuda N."/>
            <person name="Ohme-Takagi M."/>
            <person name="Luo Y.B."/>
            <person name="Van de Peer Y."/>
            <person name="Liu Z.J."/>
        </authorList>
    </citation>
    <scope>NUCLEOTIDE SEQUENCE [LARGE SCALE GENOMIC DNA]</scope>
    <source>
        <tissue evidence="4">The whole plant</tissue>
    </source>
</reference>
<dbReference type="SUPFAM" id="SSF47473">
    <property type="entry name" value="EF-hand"/>
    <property type="match status" value="1"/>
</dbReference>
<feature type="transmembrane region" description="Helical" evidence="2">
    <location>
        <begin position="131"/>
        <end position="152"/>
    </location>
</feature>
<evidence type="ECO:0000259" key="3">
    <source>
        <dbReference type="PROSITE" id="PS50222"/>
    </source>
</evidence>
<proteinExistence type="predicted"/>
<keyword evidence="2" id="KW-0472">Membrane</keyword>
<dbReference type="PROSITE" id="PS00018">
    <property type="entry name" value="EF_HAND_1"/>
    <property type="match status" value="1"/>
</dbReference>
<keyword evidence="2" id="KW-0812">Transmembrane</keyword>
<evidence type="ECO:0000256" key="2">
    <source>
        <dbReference type="SAM" id="Phobius"/>
    </source>
</evidence>
<name>A0A2I0WZ81_9ASPA</name>
<dbReference type="PROSITE" id="PS50222">
    <property type="entry name" value="EF_HAND_2"/>
    <property type="match status" value="1"/>
</dbReference>
<protein>
    <recommendedName>
        <fullName evidence="3">EF-hand domain-containing protein</fullName>
    </recommendedName>
</protein>
<keyword evidence="5" id="KW-1185">Reference proteome</keyword>
<evidence type="ECO:0000256" key="1">
    <source>
        <dbReference type="ARBA" id="ARBA00022837"/>
    </source>
</evidence>
<evidence type="ECO:0000313" key="4">
    <source>
        <dbReference type="EMBL" id="PKU80963.1"/>
    </source>
</evidence>
<feature type="domain" description="EF-hand" evidence="3">
    <location>
        <begin position="156"/>
        <end position="191"/>
    </location>
</feature>
<evidence type="ECO:0000313" key="5">
    <source>
        <dbReference type="Proteomes" id="UP000233837"/>
    </source>
</evidence>
<dbReference type="InterPro" id="IPR011992">
    <property type="entry name" value="EF-hand-dom_pair"/>
</dbReference>
<reference evidence="4 5" key="2">
    <citation type="journal article" date="2017" name="Nature">
        <title>The Apostasia genome and the evolution of orchids.</title>
        <authorList>
            <person name="Zhang G.Q."/>
            <person name="Liu K.W."/>
            <person name="Li Z."/>
            <person name="Lohaus R."/>
            <person name="Hsiao Y.Y."/>
            <person name="Niu S.C."/>
            <person name="Wang J.Y."/>
            <person name="Lin Y.C."/>
            <person name="Xu Q."/>
            <person name="Chen L.J."/>
            <person name="Yoshida K."/>
            <person name="Fujiwara S."/>
            <person name="Wang Z.W."/>
            <person name="Zhang Y.Q."/>
            <person name="Mitsuda N."/>
            <person name="Wang M."/>
            <person name="Liu G.H."/>
            <person name="Pecoraro L."/>
            <person name="Huang H.X."/>
            <person name="Xiao X.J."/>
            <person name="Lin M."/>
            <person name="Wu X.Y."/>
            <person name="Wu W.L."/>
            <person name="Chen Y.Y."/>
            <person name="Chang S.B."/>
            <person name="Sakamoto S."/>
            <person name="Ohme-Takagi M."/>
            <person name="Yagi M."/>
            <person name="Zeng S.J."/>
            <person name="Shen C.Y."/>
            <person name="Yeh C.M."/>
            <person name="Luo Y.B."/>
            <person name="Tsai W.C."/>
            <person name="Van de Peer Y."/>
            <person name="Liu Z.J."/>
        </authorList>
    </citation>
    <scope>NUCLEOTIDE SEQUENCE [LARGE SCALE GENOMIC DNA]</scope>
    <source>
        <tissue evidence="4">The whole plant</tissue>
    </source>
</reference>